<dbReference type="Gene3D" id="3.30.420.10">
    <property type="entry name" value="Ribonuclease H-like superfamily/Ribonuclease H"/>
    <property type="match status" value="1"/>
</dbReference>
<dbReference type="OrthoDB" id="2449121at2759"/>
<keyword evidence="2" id="KW-1185">Reference proteome</keyword>
<reference evidence="1" key="1">
    <citation type="journal article" date="2020" name="New Phytol.">
        <title>Comparative genomics reveals dynamic genome evolution in host specialist ectomycorrhizal fungi.</title>
        <authorList>
            <person name="Lofgren L.A."/>
            <person name="Nguyen N.H."/>
            <person name="Vilgalys R."/>
            <person name="Ruytinx J."/>
            <person name="Liao H.L."/>
            <person name="Branco S."/>
            <person name="Kuo A."/>
            <person name="LaButti K."/>
            <person name="Lipzen A."/>
            <person name="Andreopoulos W."/>
            <person name="Pangilinan J."/>
            <person name="Riley R."/>
            <person name="Hundley H."/>
            <person name="Na H."/>
            <person name="Barry K."/>
            <person name="Grigoriev I.V."/>
            <person name="Stajich J.E."/>
            <person name="Kennedy P.G."/>
        </authorList>
    </citation>
    <scope>NUCLEOTIDE SEQUENCE</scope>
    <source>
        <strain evidence="1">DOB743</strain>
    </source>
</reference>
<gene>
    <name evidence="1" type="ORF">EV702DRAFT_979237</name>
</gene>
<feature type="non-terminal residue" evidence="1">
    <location>
        <position position="1"/>
    </location>
</feature>
<sequence length="104" mass="12501">CIFLLKFHCKLNFIEYFWGKVKKYLWDNCDSTFETLKKNIICPLVMQSMQLSMIQLWEHHMHCWMEAYQTGLAMKDAQFQVQQFSSTKYKSHRCVPETVACTFD</sequence>
<dbReference type="InterPro" id="IPR036397">
    <property type="entry name" value="RNaseH_sf"/>
</dbReference>
<evidence type="ECO:0000313" key="2">
    <source>
        <dbReference type="Proteomes" id="UP000714275"/>
    </source>
</evidence>
<organism evidence="1 2">
    <name type="scientific">Suillus placidus</name>
    <dbReference type="NCBI Taxonomy" id="48579"/>
    <lineage>
        <taxon>Eukaryota</taxon>
        <taxon>Fungi</taxon>
        <taxon>Dikarya</taxon>
        <taxon>Basidiomycota</taxon>
        <taxon>Agaricomycotina</taxon>
        <taxon>Agaricomycetes</taxon>
        <taxon>Agaricomycetidae</taxon>
        <taxon>Boletales</taxon>
        <taxon>Suillineae</taxon>
        <taxon>Suillaceae</taxon>
        <taxon>Suillus</taxon>
    </lineage>
</organism>
<dbReference type="EMBL" id="JABBWD010000077">
    <property type="protein sequence ID" value="KAG1768757.1"/>
    <property type="molecule type" value="Genomic_DNA"/>
</dbReference>
<dbReference type="GO" id="GO:0003676">
    <property type="term" value="F:nucleic acid binding"/>
    <property type="evidence" value="ECO:0007669"/>
    <property type="project" value="InterPro"/>
</dbReference>
<comment type="caution">
    <text evidence="1">The sequence shown here is derived from an EMBL/GenBank/DDBJ whole genome shotgun (WGS) entry which is preliminary data.</text>
</comment>
<name>A0A9P6ZJA3_9AGAM</name>
<dbReference type="Proteomes" id="UP000714275">
    <property type="component" value="Unassembled WGS sequence"/>
</dbReference>
<accession>A0A9P6ZJA3</accession>
<dbReference type="AlphaFoldDB" id="A0A9P6ZJA3"/>
<evidence type="ECO:0000313" key="1">
    <source>
        <dbReference type="EMBL" id="KAG1768757.1"/>
    </source>
</evidence>
<protein>
    <submittedName>
        <fullName evidence="1">Uncharacterized protein</fullName>
    </submittedName>
</protein>
<proteinExistence type="predicted"/>